<organism evidence="2 3">
    <name type="scientific">Caenorhabditis tropicalis</name>
    <dbReference type="NCBI Taxonomy" id="1561998"/>
    <lineage>
        <taxon>Eukaryota</taxon>
        <taxon>Metazoa</taxon>
        <taxon>Ecdysozoa</taxon>
        <taxon>Nematoda</taxon>
        <taxon>Chromadorea</taxon>
        <taxon>Rhabditida</taxon>
        <taxon>Rhabditina</taxon>
        <taxon>Rhabditomorpha</taxon>
        <taxon>Rhabditoidea</taxon>
        <taxon>Rhabditidae</taxon>
        <taxon>Peloderinae</taxon>
        <taxon>Caenorhabditis</taxon>
    </lineage>
</organism>
<keyword evidence="1" id="KW-0812">Transmembrane</keyword>
<evidence type="ECO:0000256" key="1">
    <source>
        <dbReference type="SAM" id="Phobius"/>
    </source>
</evidence>
<keyword evidence="1" id="KW-1133">Transmembrane helix</keyword>
<evidence type="ECO:0000313" key="3">
    <source>
        <dbReference type="WBParaSite" id="Csp11.Scaffold546.g3484.t1"/>
    </source>
</evidence>
<sequence>MSTSSANLFLIFLFASSTFIVSSLPLIGIRGIRFSFRSASIDFIPDDISSEFVGVGLRDDVALPIQKRRVEKSTQSPFCIAHRQTFDNYCDNFWADRPARLQTALFTFCPGYENKCLH</sequence>
<name>A0A1I7T8L5_9PELO</name>
<reference evidence="3" key="1">
    <citation type="submission" date="2016-11" db="UniProtKB">
        <authorList>
            <consortium name="WormBaseParasite"/>
        </authorList>
    </citation>
    <scope>IDENTIFICATION</scope>
</reference>
<dbReference type="AlphaFoldDB" id="A0A1I7T8L5"/>
<protein>
    <submittedName>
        <fullName evidence="3">Palmitoyltransferase</fullName>
    </submittedName>
</protein>
<accession>A0A1I7T8L5</accession>
<dbReference type="WBParaSite" id="Csp11.Scaffold546.g3484.t1">
    <property type="protein sequence ID" value="Csp11.Scaffold546.g3484.t1"/>
    <property type="gene ID" value="Csp11.Scaffold546.g3484"/>
</dbReference>
<feature type="transmembrane region" description="Helical" evidence="1">
    <location>
        <begin position="6"/>
        <end position="27"/>
    </location>
</feature>
<dbReference type="Proteomes" id="UP000095282">
    <property type="component" value="Unplaced"/>
</dbReference>
<proteinExistence type="predicted"/>
<keyword evidence="2" id="KW-1185">Reference proteome</keyword>
<evidence type="ECO:0000313" key="2">
    <source>
        <dbReference type="Proteomes" id="UP000095282"/>
    </source>
</evidence>
<dbReference type="eggNOG" id="ENOG502RAF8">
    <property type="taxonomic scope" value="Eukaryota"/>
</dbReference>
<keyword evidence="1" id="KW-0472">Membrane</keyword>